<feature type="signal peptide" evidence="1">
    <location>
        <begin position="1"/>
        <end position="17"/>
    </location>
</feature>
<sequence>MEGLRVVTFLLITLLSASPILLRDNSAGNLQKAYSELQRWYQQDTGVWLAAEWWQSANILTMLCTLAELDESYADDIRSVVKNTYNRAPSAHPDFLNDFYDDEGWWALCWIAAYDLTGDSQYLSTAEVIFADMATTFGQTSCSTLSSSTGGIWWDKAHTYVNTVANQLFIAVAASLANRVGGDRYRDLAIQQWTWLQATGLRNMGGLWNDGLDSDCRNNGSTTTWTYNQGVILGALVELNQAMGDSSYLAIAQSIVDAALSSLTQDGILQEPCEADDTCNADRSQFKGIFVCNLARLQKVAGKAEYADAIRRNADSIWAQDRSGDQFGMHWGGPFVLPANASTHSSAMDCLVAASAVQV</sequence>
<keyword evidence="2" id="KW-0378">Hydrolase</keyword>
<keyword evidence="3" id="KW-1185">Reference proteome</keyword>
<dbReference type="EMBL" id="CP099425">
    <property type="protein sequence ID" value="USW56428.1"/>
    <property type="molecule type" value="Genomic_DNA"/>
</dbReference>
<accession>A0A9Q9B2M5</accession>
<proteinExistence type="predicted"/>
<dbReference type="InterPro" id="IPR053169">
    <property type="entry name" value="MUG_Protein"/>
</dbReference>
<dbReference type="AlphaFoldDB" id="A0A9Q9B2M5"/>
<keyword evidence="2" id="KW-0326">Glycosidase</keyword>
<dbReference type="GO" id="GO:0016798">
    <property type="term" value="F:hydrolase activity, acting on glycosyl bonds"/>
    <property type="evidence" value="ECO:0007669"/>
    <property type="project" value="UniProtKB-KW"/>
</dbReference>
<organism evidence="2 3">
    <name type="scientific">Septoria linicola</name>
    <dbReference type="NCBI Taxonomy" id="215465"/>
    <lineage>
        <taxon>Eukaryota</taxon>
        <taxon>Fungi</taxon>
        <taxon>Dikarya</taxon>
        <taxon>Ascomycota</taxon>
        <taxon>Pezizomycotina</taxon>
        <taxon>Dothideomycetes</taxon>
        <taxon>Dothideomycetidae</taxon>
        <taxon>Mycosphaerellales</taxon>
        <taxon>Mycosphaerellaceae</taxon>
        <taxon>Septoria</taxon>
    </lineage>
</organism>
<dbReference type="GO" id="GO:0005975">
    <property type="term" value="P:carbohydrate metabolic process"/>
    <property type="evidence" value="ECO:0007669"/>
    <property type="project" value="InterPro"/>
</dbReference>
<name>A0A9Q9B2M5_9PEZI</name>
<dbReference type="SUPFAM" id="SSF48208">
    <property type="entry name" value="Six-hairpin glycosidases"/>
    <property type="match status" value="1"/>
</dbReference>
<dbReference type="InterPro" id="IPR008928">
    <property type="entry name" value="6-hairpin_glycosidase_sf"/>
</dbReference>
<feature type="chain" id="PRO_5040143489" evidence="1">
    <location>
        <begin position="18"/>
        <end position="359"/>
    </location>
</feature>
<dbReference type="Gene3D" id="1.50.10.20">
    <property type="match status" value="1"/>
</dbReference>
<dbReference type="InterPro" id="IPR005198">
    <property type="entry name" value="Glyco_hydro_76"/>
</dbReference>
<dbReference type="Proteomes" id="UP001056384">
    <property type="component" value="Chromosome 8"/>
</dbReference>
<gene>
    <name evidence="2" type="ORF">Slin15195_G097470</name>
</gene>
<dbReference type="PANTHER" id="PTHR47791:SF1">
    <property type="entry name" value="ENDO MANNANASE, GH76 FAMILY (EUROFUNG)"/>
    <property type="match status" value="1"/>
</dbReference>
<evidence type="ECO:0000313" key="2">
    <source>
        <dbReference type="EMBL" id="USW56428.1"/>
    </source>
</evidence>
<dbReference type="Pfam" id="PF03663">
    <property type="entry name" value="Glyco_hydro_76"/>
    <property type="match status" value="1"/>
</dbReference>
<evidence type="ECO:0000256" key="1">
    <source>
        <dbReference type="SAM" id="SignalP"/>
    </source>
</evidence>
<dbReference type="PANTHER" id="PTHR47791">
    <property type="entry name" value="MEIOTICALLY UP-REGULATED GENE 191 PROTEIN"/>
    <property type="match status" value="1"/>
</dbReference>
<evidence type="ECO:0000313" key="3">
    <source>
        <dbReference type="Proteomes" id="UP001056384"/>
    </source>
</evidence>
<keyword evidence="1" id="KW-0732">Signal</keyword>
<protein>
    <submittedName>
        <fullName evidence="2">Glycoside hydrolase, family 76, six-hairpin glycosidase superfamily</fullName>
    </submittedName>
</protein>
<reference evidence="2" key="1">
    <citation type="submission" date="2022-06" db="EMBL/GenBank/DDBJ databases">
        <title>Complete genome sequences of two strains of the flax pathogen Septoria linicola.</title>
        <authorList>
            <person name="Lapalu N."/>
            <person name="Simon A."/>
            <person name="Demenou B."/>
            <person name="Paumier D."/>
            <person name="Guillot M.-P."/>
            <person name="Gout L."/>
            <person name="Valade R."/>
        </authorList>
    </citation>
    <scope>NUCLEOTIDE SEQUENCE</scope>
    <source>
        <strain evidence="2">SE15195</strain>
    </source>
</reference>